<keyword evidence="2" id="KW-1185">Reference proteome</keyword>
<gene>
    <name evidence="1" type="ORF">LTWDN19_03700</name>
</gene>
<accession>A0ABN6GG23</accession>
<evidence type="ECO:0000313" key="1">
    <source>
        <dbReference type="EMBL" id="BCX29803.1"/>
    </source>
</evidence>
<proteinExistence type="predicted"/>
<dbReference type="Proteomes" id="UP000825100">
    <property type="component" value="Chromosome"/>
</dbReference>
<evidence type="ECO:0000313" key="2">
    <source>
        <dbReference type="Proteomes" id="UP000825100"/>
    </source>
</evidence>
<protein>
    <submittedName>
        <fullName evidence="1">Uncharacterized protein</fullName>
    </submittedName>
</protein>
<name>A0ABN6GG23_LATCU</name>
<organism evidence="1 2">
    <name type="scientific">Latilactobacillus curvatus</name>
    <name type="common">Lactobacillus curvatus</name>
    <dbReference type="NCBI Taxonomy" id="28038"/>
    <lineage>
        <taxon>Bacteria</taxon>
        <taxon>Bacillati</taxon>
        <taxon>Bacillota</taxon>
        <taxon>Bacilli</taxon>
        <taxon>Lactobacillales</taxon>
        <taxon>Lactobacillaceae</taxon>
        <taxon>Latilactobacillus</taxon>
    </lineage>
</organism>
<dbReference type="EMBL" id="AP024685">
    <property type="protein sequence ID" value="BCX29803.1"/>
    <property type="molecule type" value="Genomic_DNA"/>
</dbReference>
<sequence>MKPIRKANKPNDLPEAEIVAGMGHYRLLASRIFTGWDGSDCVTVIHSSPRIGIRAIDGPDA</sequence>
<reference evidence="1 2" key="1">
    <citation type="submission" date="2021-05" db="EMBL/GenBank/DDBJ databases">
        <title>Complete Genome Sequence of Latilactobacillus sp. Strain WDN19, a High D-Aspartate-producing Lactic Acid Bacterium Isolated from a Japanese Pickle.</title>
        <authorList>
            <person name="Kajitani K."/>
            <person name="Takahashi S."/>
        </authorList>
    </citation>
    <scope>NUCLEOTIDE SEQUENCE [LARGE SCALE GENOMIC DNA]</scope>
    <source>
        <strain evidence="1 2">WDN19</strain>
    </source>
</reference>